<reference evidence="4 5" key="1">
    <citation type="submission" date="2020-04" db="EMBL/GenBank/DDBJ databases">
        <authorList>
            <person name="Yin C."/>
        </authorList>
    </citation>
    <scope>NUCLEOTIDE SEQUENCE [LARGE SCALE GENOMIC DNA]</scope>
    <source>
        <strain evidence="4 5">Ak56</strain>
    </source>
</reference>
<organism evidence="4 5">
    <name type="scientific">Chitinophaga eiseniae</name>
    <dbReference type="NCBI Taxonomy" id="634771"/>
    <lineage>
        <taxon>Bacteria</taxon>
        <taxon>Pseudomonadati</taxon>
        <taxon>Bacteroidota</taxon>
        <taxon>Chitinophagia</taxon>
        <taxon>Chitinophagales</taxon>
        <taxon>Chitinophagaceae</taxon>
        <taxon>Chitinophaga</taxon>
    </lineage>
</organism>
<proteinExistence type="predicted"/>
<dbReference type="InterPro" id="IPR032508">
    <property type="entry name" value="FecR_C"/>
</dbReference>
<evidence type="ECO:0008006" key="6">
    <source>
        <dbReference type="Google" id="ProtNLM"/>
    </source>
</evidence>
<accession>A0A847SGT3</accession>
<dbReference type="EMBL" id="JABAHZ010000005">
    <property type="protein sequence ID" value="NLR81021.1"/>
    <property type="molecule type" value="Genomic_DNA"/>
</dbReference>
<dbReference type="InterPro" id="IPR012373">
    <property type="entry name" value="Ferrdict_sens_TM"/>
</dbReference>
<comment type="caution">
    <text evidence="4">The sequence shown here is derived from an EMBL/GenBank/DDBJ whole genome shotgun (WGS) entry which is preliminary data.</text>
</comment>
<protein>
    <recommendedName>
        <fullName evidence="6">Ferric-dicitrate binding protein FerR, regulates iron transport through sigma-19</fullName>
    </recommendedName>
</protein>
<dbReference type="Pfam" id="PF04773">
    <property type="entry name" value="FecR"/>
    <property type="match status" value="1"/>
</dbReference>
<evidence type="ECO:0000313" key="4">
    <source>
        <dbReference type="EMBL" id="NLR81021.1"/>
    </source>
</evidence>
<name>A0A847SGT3_9BACT</name>
<feature type="domain" description="FecR protein" evidence="2">
    <location>
        <begin position="130"/>
        <end position="228"/>
    </location>
</feature>
<keyword evidence="1" id="KW-1133">Transmembrane helix</keyword>
<dbReference type="RefSeq" id="WP_168740680.1">
    <property type="nucleotide sequence ID" value="NZ_JABAHZ010000005.1"/>
</dbReference>
<gene>
    <name evidence="4" type="ORF">HGH91_20495</name>
</gene>
<evidence type="ECO:0000259" key="2">
    <source>
        <dbReference type="Pfam" id="PF04773"/>
    </source>
</evidence>
<dbReference type="InterPro" id="IPR006860">
    <property type="entry name" value="FecR"/>
</dbReference>
<dbReference type="Pfam" id="PF16344">
    <property type="entry name" value="FecR_C"/>
    <property type="match status" value="1"/>
</dbReference>
<dbReference type="GO" id="GO:0016989">
    <property type="term" value="F:sigma factor antagonist activity"/>
    <property type="evidence" value="ECO:0007669"/>
    <property type="project" value="TreeGrafter"/>
</dbReference>
<dbReference type="Gene3D" id="3.55.50.30">
    <property type="match status" value="1"/>
</dbReference>
<keyword evidence="5" id="KW-1185">Reference proteome</keyword>
<dbReference type="AlphaFoldDB" id="A0A847SGT3"/>
<feature type="transmembrane region" description="Helical" evidence="1">
    <location>
        <begin position="100"/>
        <end position="118"/>
    </location>
</feature>
<evidence type="ECO:0000313" key="5">
    <source>
        <dbReference type="Proteomes" id="UP000552864"/>
    </source>
</evidence>
<feature type="domain" description="Protein FecR C-terminal" evidence="3">
    <location>
        <begin position="277"/>
        <end position="342"/>
    </location>
</feature>
<keyword evidence="1" id="KW-0472">Membrane</keyword>
<dbReference type="Gene3D" id="2.60.120.1440">
    <property type="match status" value="1"/>
</dbReference>
<dbReference type="PANTHER" id="PTHR30273:SF2">
    <property type="entry name" value="PROTEIN FECR"/>
    <property type="match status" value="1"/>
</dbReference>
<evidence type="ECO:0000259" key="3">
    <source>
        <dbReference type="Pfam" id="PF16344"/>
    </source>
</evidence>
<evidence type="ECO:0000256" key="1">
    <source>
        <dbReference type="SAM" id="Phobius"/>
    </source>
</evidence>
<keyword evidence="1" id="KW-0812">Transmembrane</keyword>
<dbReference type="Proteomes" id="UP000552864">
    <property type="component" value="Unassembled WGS sequence"/>
</dbReference>
<dbReference type="PANTHER" id="PTHR30273">
    <property type="entry name" value="PERIPLASMIC SIGNAL SENSOR AND SIGMA FACTOR ACTIVATOR FECR-RELATED"/>
    <property type="match status" value="1"/>
</dbReference>
<sequence length="345" mass="39521">MEHQHQDYTQYTTTTFFNDEQFIHHILKWDDVAIAYWEQLSGQYPDKRVAMEEARTWILLLNRQPAYHPGTDKSRLWKKIADDIAVDEHRQQHYYRPLKLVAKWTAAAAAVLLFMVAIREMATHGEKSFSTAFGKHEQVILPDESMVTLNGNSAIHYARSWKTDKPREIWLNGEAYFEVKHVAIKNRLQQSDSFQVHVSDLSLTVLGTKFNVRNRRGITEISLLEGSLRIEKKGAGAFVKILRPGDAFMYDSSKQMLTAMERKAPANKAWTANELDLDGYTLQEILDVLEDNYGYQITLATPALAQKRLTGTVPAANANDILFVIRKVFNLKISQQANHLTISQN</sequence>